<sequence>MSTANTTTLKPQRNRGVLRDGLFIKSAPSYYSPSQASQWLDCIGFPQKFDVASFPSTLENLAHLVRLHLVAFPFENTAMHYTPHHTMDVTHEGAFRRLVLEHKGSYCFGQNGVFLGMLRALGYRAYSGAARVNSTPESLQPSFTSLSHMVIFVQPIQDSNETYVVDVGFGSTGLARPILLSDANDNVVMGTWSTEKHRLTRSPHPSSSLEISEARSTDTNFLWNLEVLHCKEENIDTPWKLLFSFTEDEYYPVDYENASFVLTHKPEGIFWTNVLCIRYVPLSEAGSIDAETKAQIDLDLAQRPAESSKDFLFKYVMRGLEVKRSIGSSSVVIRTLTSEAERIRALREIFNLDIPDAAETHMEGRGAAFLS</sequence>
<dbReference type="Gene3D" id="3.30.2140.20">
    <property type="match status" value="1"/>
</dbReference>
<dbReference type="GO" id="GO:0016407">
    <property type="term" value="F:acetyltransferase activity"/>
    <property type="evidence" value="ECO:0007669"/>
    <property type="project" value="InterPro"/>
</dbReference>
<comment type="caution">
    <text evidence="2">The sequence shown here is derived from an EMBL/GenBank/DDBJ whole genome shotgun (WGS) entry which is preliminary data.</text>
</comment>
<evidence type="ECO:0000256" key="1">
    <source>
        <dbReference type="ARBA" id="ARBA00006547"/>
    </source>
</evidence>
<gene>
    <name evidence="2" type="ORF">BDZ94DRAFT_1157039</name>
</gene>
<organism evidence="2 3">
    <name type="scientific">Collybia nuda</name>
    <dbReference type="NCBI Taxonomy" id="64659"/>
    <lineage>
        <taxon>Eukaryota</taxon>
        <taxon>Fungi</taxon>
        <taxon>Dikarya</taxon>
        <taxon>Basidiomycota</taxon>
        <taxon>Agaricomycotina</taxon>
        <taxon>Agaricomycetes</taxon>
        <taxon>Agaricomycetidae</taxon>
        <taxon>Agaricales</taxon>
        <taxon>Tricholomatineae</taxon>
        <taxon>Clitocybaceae</taxon>
        <taxon>Collybia</taxon>
    </lineage>
</organism>
<comment type="similarity">
    <text evidence="1">Belongs to the arylamine N-acetyltransferase family.</text>
</comment>
<dbReference type="InterPro" id="IPR038765">
    <property type="entry name" value="Papain-like_cys_pep_sf"/>
</dbReference>
<accession>A0A9P6CI26</accession>
<dbReference type="InterPro" id="IPR053710">
    <property type="entry name" value="Arylamine_NAT_domain_sf"/>
</dbReference>
<keyword evidence="3" id="KW-1185">Reference proteome</keyword>
<evidence type="ECO:0008006" key="4">
    <source>
        <dbReference type="Google" id="ProtNLM"/>
    </source>
</evidence>
<dbReference type="Pfam" id="PF00797">
    <property type="entry name" value="Acetyltransf_2"/>
    <property type="match status" value="1"/>
</dbReference>
<proteinExistence type="inferred from homology"/>
<evidence type="ECO:0000313" key="2">
    <source>
        <dbReference type="EMBL" id="KAF9466852.1"/>
    </source>
</evidence>
<dbReference type="AlphaFoldDB" id="A0A9P6CI26"/>
<name>A0A9P6CI26_9AGAR</name>
<dbReference type="OrthoDB" id="10260017at2759"/>
<dbReference type="PANTHER" id="PTHR11786:SF0">
    <property type="entry name" value="ARYLAMINE N-ACETYLTRANSFERASE 4-RELATED"/>
    <property type="match status" value="1"/>
</dbReference>
<dbReference type="EMBL" id="MU150239">
    <property type="protein sequence ID" value="KAF9466852.1"/>
    <property type="molecule type" value="Genomic_DNA"/>
</dbReference>
<dbReference type="InterPro" id="IPR001447">
    <property type="entry name" value="Arylamine_N-AcTrfase"/>
</dbReference>
<protein>
    <recommendedName>
        <fullName evidence="4">Arylamine N-acetyltransferase</fullName>
    </recommendedName>
</protein>
<dbReference type="Proteomes" id="UP000807353">
    <property type="component" value="Unassembled WGS sequence"/>
</dbReference>
<evidence type="ECO:0000313" key="3">
    <source>
        <dbReference type="Proteomes" id="UP000807353"/>
    </source>
</evidence>
<dbReference type="PANTHER" id="PTHR11786">
    <property type="entry name" value="N-HYDROXYARYLAMINE O-ACETYLTRANSFERASE"/>
    <property type="match status" value="1"/>
</dbReference>
<dbReference type="SUPFAM" id="SSF54001">
    <property type="entry name" value="Cysteine proteinases"/>
    <property type="match status" value="1"/>
</dbReference>
<reference evidence="2" key="1">
    <citation type="submission" date="2020-11" db="EMBL/GenBank/DDBJ databases">
        <authorList>
            <consortium name="DOE Joint Genome Institute"/>
            <person name="Ahrendt S."/>
            <person name="Riley R."/>
            <person name="Andreopoulos W."/>
            <person name="Labutti K."/>
            <person name="Pangilinan J."/>
            <person name="Ruiz-Duenas F.J."/>
            <person name="Barrasa J.M."/>
            <person name="Sanchez-Garcia M."/>
            <person name="Camarero S."/>
            <person name="Miyauchi S."/>
            <person name="Serrano A."/>
            <person name="Linde D."/>
            <person name="Babiker R."/>
            <person name="Drula E."/>
            <person name="Ayuso-Fernandez I."/>
            <person name="Pacheco R."/>
            <person name="Padilla G."/>
            <person name="Ferreira P."/>
            <person name="Barriuso J."/>
            <person name="Kellner H."/>
            <person name="Castanera R."/>
            <person name="Alfaro M."/>
            <person name="Ramirez L."/>
            <person name="Pisabarro A.G."/>
            <person name="Kuo A."/>
            <person name="Tritt A."/>
            <person name="Lipzen A."/>
            <person name="He G."/>
            <person name="Yan M."/>
            <person name="Ng V."/>
            <person name="Cullen D."/>
            <person name="Martin F."/>
            <person name="Rosso M.-N."/>
            <person name="Henrissat B."/>
            <person name="Hibbett D."/>
            <person name="Martinez A.T."/>
            <person name="Grigoriev I.V."/>
        </authorList>
    </citation>
    <scope>NUCLEOTIDE SEQUENCE</scope>
    <source>
        <strain evidence="2">CBS 247.69</strain>
    </source>
</reference>